<dbReference type="STRING" id="795359.TOPB45_0803"/>
<feature type="chain" id="PRO_5003368362" evidence="1">
    <location>
        <begin position="22"/>
        <end position="107"/>
    </location>
</feature>
<evidence type="ECO:0000313" key="2">
    <source>
        <dbReference type="EMBL" id="AEH22903.1"/>
    </source>
</evidence>
<feature type="signal peptide" evidence="1">
    <location>
        <begin position="1"/>
        <end position="21"/>
    </location>
</feature>
<proteinExistence type="predicted"/>
<accession>F8C5D1</accession>
<dbReference type="HOGENOM" id="CLU_2208813_0_0_0"/>
<protein>
    <submittedName>
        <fullName evidence="2">Uncharacterized protein</fullName>
    </submittedName>
</protein>
<keyword evidence="3" id="KW-1185">Reference proteome</keyword>
<dbReference type="AlphaFoldDB" id="F8C5D1"/>
<reference evidence="2 3" key="1">
    <citation type="journal article" date="2013" name="Genome Announc.">
        <title>Complete genome sequence of the hyperthermophilic sulfate-reducing bacterium Thermodesulfobacterium geofontis OPF15T.</title>
        <authorList>
            <person name="Elkins J.G."/>
            <person name="Hamilton-Brehm S.D."/>
            <person name="Lucas S."/>
            <person name="Han J."/>
            <person name="Lapidus A."/>
            <person name="Cheng J.F."/>
            <person name="Goodwin L.A."/>
            <person name="Pitluck S."/>
            <person name="Peters L."/>
            <person name="Mikhailova N."/>
            <person name="Davenport K.W."/>
            <person name="Detter J.C."/>
            <person name="Han C.S."/>
            <person name="Tapia R."/>
            <person name="Land M.L."/>
            <person name="Hauser L."/>
            <person name="Kyrpides N.C."/>
            <person name="Ivanova N.N."/>
            <person name="Pagani I."/>
            <person name="Bruce D."/>
            <person name="Woyke T."/>
            <person name="Cottingham R.W."/>
        </authorList>
    </citation>
    <scope>NUCLEOTIDE SEQUENCE [LARGE SCALE GENOMIC DNA]</scope>
    <source>
        <strain evidence="2 3">OPF15</strain>
    </source>
</reference>
<dbReference type="Proteomes" id="UP000006583">
    <property type="component" value="Chromosome"/>
</dbReference>
<gene>
    <name evidence="2" type="ordered locus">TOPB45_0803</name>
</gene>
<dbReference type="KEGG" id="top:TOPB45_0803"/>
<dbReference type="OrthoDB" id="9790980at2"/>
<sequence>MNKKIVLALTNSLFLSFQAYCYDIPEPNPVCEGSQLPDGTYIPKGEVREVYINGVRYRCVGCGRCTLNNNSFGRTSNYASSPGLTPFQQMQLQMFQGIMAPLFGALG</sequence>
<dbReference type="EMBL" id="CP002829">
    <property type="protein sequence ID" value="AEH22903.1"/>
    <property type="molecule type" value="Genomic_DNA"/>
</dbReference>
<evidence type="ECO:0000256" key="1">
    <source>
        <dbReference type="SAM" id="SignalP"/>
    </source>
</evidence>
<name>F8C5D1_THEGP</name>
<evidence type="ECO:0000313" key="3">
    <source>
        <dbReference type="Proteomes" id="UP000006583"/>
    </source>
</evidence>
<dbReference type="PATRIC" id="fig|795359.3.peg.812"/>
<dbReference type="RefSeq" id="WP_013909602.1">
    <property type="nucleotide sequence ID" value="NC_015682.1"/>
</dbReference>
<keyword evidence="1" id="KW-0732">Signal</keyword>
<organism evidence="2 3">
    <name type="scientific">Thermodesulfobacterium geofontis (strain OPF15)</name>
    <dbReference type="NCBI Taxonomy" id="795359"/>
    <lineage>
        <taxon>Bacteria</taxon>
        <taxon>Pseudomonadati</taxon>
        <taxon>Thermodesulfobacteriota</taxon>
        <taxon>Thermodesulfobacteria</taxon>
        <taxon>Thermodesulfobacteriales</taxon>
        <taxon>Thermodesulfobacteriaceae</taxon>
        <taxon>Thermodesulfobacterium</taxon>
    </lineage>
</organism>